<dbReference type="PROSITE" id="PS50994">
    <property type="entry name" value="INTEGRASE"/>
    <property type="match status" value="1"/>
</dbReference>
<dbReference type="PANTHER" id="PTHR41694">
    <property type="entry name" value="ENDOGENOUS RETROVIRUS GROUP K MEMBER POL PROTEIN"/>
    <property type="match status" value="1"/>
</dbReference>
<dbReference type="PANTHER" id="PTHR41694:SF5">
    <property type="entry name" value="RIBONUCLEASE H"/>
    <property type="match status" value="1"/>
</dbReference>
<dbReference type="GO" id="GO:0003676">
    <property type="term" value="F:nucleic acid binding"/>
    <property type="evidence" value="ECO:0007669"/>
    <property type="project" value="InterPro"/>
</dbReference>
<dbReference type="GeneTree" id="ENSGT00940000160750"/>
<reference evidence="9" key="1">
    <citation type="submission" date="2025-08" db="UniProtKB">
        <authorList>
            <consortium name="Ensembl"/>
        </authorList>
    </citation>
    <scope>IDENTIFICATION</scope>
</reference>
<evidence type="ECO:0000259" key="7">
    <source>
        <dbReference type="PROSITE" id="PS50879"/>
    </source>
</evidence>
<dbReference type="Pfam" id="PF00665">
    <property type="entry name" value="rve"/>
    <property type="match status" value="1"/>
</dbReference>
<evidence type="ECO:0000256" key="6">
    <source>
        <dbReference type="ARBA" id="ARBA00022918"/>
    </source>
</evidence>
<dbReference type="InterPro" id="IPR040643">
    <property type="entry name" value="MLVIN_C"/>
</dbReference>
<dbReference type="InterPro" id="IPR041588">
    <property type="entry name" value="Integrase_H2C2"/>
</dbReference>
<dbReference type="SUPFAM" id="SSF56672">
    <property type="entry name" value="DNA/RNA polymerases"/>
    <property type="match status" value="1"/>
</dbReference>
<keyword evidence="5" id="KW-0378">Hydrolase</keyword>
<dbReference type="InterPro" id="IPR012337">
    <property type="entry name" value="RNaseH-like_sf"/>
</dbReference>
<sequence>MAGFCRIWIPEFGLWAKPLYECVKGADHDPFHWSPEADRAFQLLGAWKRPVAYFSKQLVQVSKGWPACLRAVAATALVLGEAEKLTLGGTVQVYVPHMVRALLDTKGGLWLTQARVARYQAKLLETPEVTLQICPSLNPATLLPETEKQEHDCLEIIDVQYSSRPDLKDQPLPNADLEWYTDGSSTIVDGQRRAGYAIVSLHDTVEAGSLPAGTSAQLAELVALTRALELAKNKQVNILTDSKYAFGVLHAHAGLWKQRGMLTAQGSPVKHGAQIPRLLEAVQLPSAVAVVHCKAHEREDQDVTKGNARADREAKRAATLKSATEENAQMHALIPSVGELAAPQYSQEDRNLADSLSLQEKEGWLYSTEGKILLPKGLIRPVLQNLHQTTHAGREALTQLMNKYFLTSGLKPLASQVTAECLICQKNNPRPGVAVLPATLEPTPGPGLVWQIDFTEFPRTQGYRYLLVLVDQFSGWPEAFPCRNNTAKTVALKFVKEIIPRFGLPQWMESDNGTHFTSQIVQKISSALQIPWKLHTPWRPQANGVVERTNQTLKRHLSKVCQEASLKWPDALPLVLLRIRALPKGRIGLSPFKIMFGRAWPMNGTPVLAGEWEVGCGFLSQYMCSLSAVLSSLHRYTKDSQPLLLDTPVHSLQPGDSVLVRTWKDEPLQEKWKGPHTVLLVTHTAAKVEGHKNWIHHSRLKAVPAPEQWTVQPAEKTANDDLGLKLLFKRQ</sequence>
<feature type="domain" description="RNase H type-1" evidence="7">
    <location>
        <begin position="173"/>
        <end position="319"/>
    </location>
</feature>
<keyword evidence="2" id="KW-0548">Nucleotidyltransferase</keyword>
<dbReference type="GO" id="GO:0015074">
    <property type="term" value="P:DNA integration"/>
    <property type="evidence" value="ECO:0007669"/>
    <property type="project" value="InterPro"/>
</dbReference>
<evidence type="ECO:0000313" key="10">
    <source>
        <dbReference type="Proteomes" id="UP000694380"/>
    </source>
</evidence>
<evidence type="ECO:0000256" key="4">
    <source>
        <dbReference type="ARBA" id="ARBA00022759"/>
    </source>
</evidence>
<dbReference type="Pfam" id="PF17921">
    <property type="entry name" value="Integrase_H2C2"/>
    <property type="match status" value="1"/>
</dbReference>
<dbReference type="InterPro" id="IPR001584">
    <property type="entry name" value="Integrase_cat-core"/>
</dbReference>
<organism evidence="9 10">
    <name type="scientific">Chrysemys picta bellii</name>
    <name type="common">Western painted turtle</name>
    <name type="synonym">Emys bellii</name>
    <dbReference type="NCBI Taxonomy" id="8478"/>
    <lineage>
        <taxon>Eukaryota</taxon>
        <taxon>Metazoa</taxon>
        <taxon>Chordata</taxon>
        <taxon>Craniata</taxon>
        <taxon>Vertebrata</taxon>
        <taxon>Euteleostomi</taxon>
        <taxon>Archelosauria</taxon>
        <taxon>Testudinata</taxon>
        <taxon>Testudines</taxon>
        <taxon>Cryptodira</taxon>
        <taxon>Durocryptodira</taxon>
        <taxon>Testudinoidea</taxon>
        <taxon>Emydidae</taxon>
        <taxon>Chrysemys</taxon>
    </lineage>
</organism>
<dbReference type="Pfam" id="PF00075">
    <property type="entry name" value="RNase_H"/>
    <property type="match status" value="1"/>
</dbReference>
<dbReference type="Ensembl" id="ENSCPBT00000015701.1">
    <property type="protein sequence ID" value="ENSCPBP00000013222.1"/>
    <property type="gene ID" value="ENSCPBG00000009921.1"/>
</dbReference>
<feature type="domain" description="Integrase catalytic" evidence="8">
    <location>
        <begin position="440"/>
        <end position="599"/>
    </location>
</feature>
<keyword evidence="6" id="KW-0695">RNA-directed DNA polymerase</keyword>
<accession>A0A8C3HAH3</accession>
<dbReference type="Gene3D" id="3.30.420.10">
    <property type="entry name" value="Ribonuclease H-like superfamily/Ribonuclease H"/>
    <property type="match status" value="2"/>
</dbReference>
<dbReference type="PROSITE" id="PS50879">
    <property type="entry name" value="RNASE_H_1"/>
    <property type="match status" value="1"/>
</dbReference>
<keyword evidence="4" id="KW-0255">Endonuclease</keyword>
<dbReference type="Pfam" id="PF18697">
    <property type="entry name" value="MLVIN_C"/>
    <property type="match status" value="1"/>
</dbReference>
<name>A0A8C3HAH3_CHRPI</name>
<keyword evidence="1" id="KW-0808">Transferase</keyword>
<dbReference type="InterPro" id="IPR036397">
    <property type="entry name" value="RNaseH_sf"/>
</dbReference>
<evidence type="ECO:0000256" key="1">
    <source>
        <dbReference type="ARBA" id="ARBA00022679"/>
    </source>
</evidence>
<evidence type="ECO:0000256" key="3">
    <source>
        <dbReference type="ARBA" id="ARBA00022722"/>
    </source>
</evidence>
<evidence type="ECO:0000313" key="9">
    <source>
        <dbReference type="Ensembl" id="ENSCPBP00000013222.1"/>
    </source>
</evidence>
<dbReference type="InterPro" id="IPR043502">
    <property type="entry name" value="DNA/RNA_pol_sf"/>
</dbReference>
<reference evidence="9" key="2">
    <citation type="submission" date="2025-09" db="UniProtKB">
        <authorList>
            <consortium name="Ensembl"/>
        </authorList>
    </citation>
    <scope>IDENTIFICATION</scope>
</reference>
<dbReference type="Gene3D" id="3.10.20.370">
    <property type="match status" value="1"/>
</dbReference>
<evidence type="ECO:0000259" key="8">
    <source>
        <dbReference type="PROSITE" id="PS50994"/>
    </source>
</evidence>
<keyword evidence="10" id="KW-1185">Reference proteome</keyword>
<dbReference type="Gene3D" id="2.30.30.850">
    <property type="match status" value="1"/>
</dbReference>
<evidence type="ECO:0000256" key="5">
    <source>
        <dbReference type="ARBA" id="ARBA00022801"/>
    </source>
</evidence>
<dbReference type="GO" id="GO:0004523">
    <property type="term" value="F:RNA-DNA hybrid ribonuclease activity"/>
    <property type="evidence" value="ECO:0007669"/>
    <property type="project" value="InterPro"/>
</dbReference>
<protein>
    <submittedName>
        <fullName evidence="9">Uncharacterized protein</fullName>
    </submittedName>
</protein>
<dbReference type="OMA" id="CKAHERE"/>
<dbReference type="Gene3D" id="1.10.340.70">
    <property type="match status" value="1"/>
</dbReference>
<dbReference type="SUPFAM" id="SSF53098">
    <property type="entry name" value="Ribonuclease H-like"/>
    <property type="match status" value="2"/>
</dbReference>
<dbReference type="CDD" id="cd09273">
    <property type="entry name" value="RNase_HI_RT_Bel"/>
    <property type="match status" value="1"/>
</dbReference>
<proteinExistence type="predicted"/>
<dbReference type="InterPro" id="IPR002156">
    <property type="entry name" value="RNaseH_domain"/>
</dbReference>
<evidence type="ECO:0000256" key="2">
    <source>
        <dbReference type="ARBA" id="ARBA00022695"/>
    </source>
</evidence>
<keyword evidence="3" id="KW-0540">Nuclease</keyword>
<dbReference type="Proteomes" id="UP000694380">
    <property type="component" value="Unplaced"/>
</dbReference>
<dbReference type="AlphaFoldDB" id="A0A8C3HAH3"/>
<dbReference type="GO" id="GO:0003964">
    <property type="term" value="F:RNA-directed DNA polymerase activity"/>
    <property type="evidence" value="ECO:0007669"/>
    <property type="project" value="UniProtKB-KW"/>
</dbReference>